<dbReference type="SUPFAM" id="SSF52172">
    <property type="entry name" value="CheY-like"/>
    <property type="match status" value="1"/>
</dbReference>
<evidence type="ECO:0000313" key="4">
    <source>
        <dbReference type="EMBL" id="VXD23782.1"/>
    </source>
</evidence>
<dbReference type="InterPro" id="IPR011006">
    <property type="entry name" value="CheY-like_superfamily"/>
</dbReference>
<gene>
    <name evidence="4" type="primary">cheY</name>
    <name evidence="4" type="ORF">PL9631_770002</name>
</gene>
<dbReference type="Gene3D" id="3.40.50.2300">
    <property type="match status" value="1"/>
</dbReference>
<dbReference type="RefSeq" id="WP_231516740.1">
    <property type="nucleotide sequence ID" value="NZ_LR735018.1"/>
</dbReference>
<dbReference type="EMBL" id="CZCS02000220">
    <property type="protein sequence ID" value="VXD23782.1"/>
    <property type="molecule type" value="Genomic_DNA"/>
</dbReference>
<dbReference type="PANTHER" id="PTHR44591">
    <property type="entry name" value="STRESS RESPONSE REGULATOR PROTEIN 1"/>
    <property type="match status" value="1"/>
</dbReference>
<dbReference type="PROSITE" id="PS50110">
    <property type="entry name" value="RESPONSE_REGULATORY"/>
    <property type="match status" value="1"/>
</dbReference>
<dbReference type="InterPro" id="IPR001789">
    <property type="entry name" value="Sig_transdc_resp-reg_receiver"/>
</dbReference>
<protein>
    <submittedName>
        <fullName evidence="4">Chemotaxis protein cheY</fullName>
    </submittedName>
</protein>
<evidence type="ECO:0000256" key="1">
    <source>
        <dbReference type="ARBA" id="ARBA00022553"/>
    </source>
</evidence>
<dbReference type="InterPro" id="IPR050595">
    <property type="entry name" value="Bact_response_regulator"/>
</dbReference>
<dbReference type="Proteomes" id="UP000182190">
    <property type="component" value="Unassembled WGS sequence"/>
</dbReference>
<feature type="modified residue" description="4-aspartylphosphate" evidence="2">
    <location>
        <position position="67"/>
    </location>
</feature>
<dbReference type="AlphaFoldDB" id="A0A7Z9BVZ9"/>
<keyword evidence="5" id="KW-1185">Reference proteome</keyword>
<feature type="domain" description="Response regulatory" evidence="3">
    <location>
        <begin position="17"/>
        <end position="134"/>
    </location>
</feature>
<sequence length="141" mass="15667">MQTICALSPQGVRVMKRILVVDDSATMRKMVIVSLRDLTDVSFSEAENGLEAIEKMEIAPFDLMILDLNMPDMHGLEVLRFVLAHPSYHDTPIVILTTKGDEKSRTEAIAAGAACYLTKPFQPKFLASHIQELLNSVVSHE</sequence>
<evidence type="ECO:0000313" key="5">
    <source>
        <dbReference type="Proteomes" id="UP000182190"/>
    </source>
</evidence>
<accession>A0A7Z9BVZ9</accession>
<dbReference type="SMART" id="SM00448">
    <property type="entry name" value="REC"/>
    <property type="match status" value="1"/>
</dbReference>
<reference evidence="4" key="1">
    <citation type="submission" date="2019-10" db="EMBL/GenBank/DDBJ databases">
        <authorList>
            <consortium name="Genoscope - CEA"/>
            <person name="William W."/>
        </authorList>
    </citation>
    <scope>NUCLEOTIDE SEQUENCE [LARGE SCALE GENOMIC DNA]</scope>
    <source>
        <strain evidence="4">BBR_PRJEB10994</strain>
    </source>
</reference>
<dbReference type="Pfam" id="PF00072">
    <property type="entry name" value="Response_reg"/>
    <property type="match status" value="1"/>
</dbReference>
<dbReference type="PANTHER" id="PTHR44591:SF25">
    <property type="entry name" value="CHEMOTAXIS TWO-COMPONENT RESPONSE REGULATOR"/>
    <property type="match status" value="1"/>
</dbReference>
<dbReference type="GO" id="GO:0000160">
    <property type="term" value="P:phosphorelay signal transduction system"/>
    <property type="evidence" value="ECO:0007669"/>
    <property type="project" value="InterPro"/>
</dbReference>
<evidence type="ECO:0000259" key="3">
    <source>
        <dbReference type="PROSITE" id="PS50110"/>
    </source>
</evidence>
<evidence type="ECO:0000256" key="2">
    <source>
        <dbReference type="PROSITE-ProRule" id="PRU00169"/>
    </source>
</evidence>
<organism evidence="4 5">
    <name type="scientific">Planktothrix paucivesiculata PCC 9631</name>
    <dbReference type="NCBI Taxonomy" id="671071"/>
    <lineage>
        <taxon>Bacteria</taxon>
        <taxon>Bacillati</taxon>
        <taxon>Cyanobacteriota</taxon>
        <taxon>Cyanophyceae</taxon>
        <taxon>Oscillatoriophycideae</taxon>
        <taxon>Oscillatoriales</taxon>
        <taxon>Microcoleaceae</taxon>
        <taxon>Planktothrix</taxon>
    </lineage>
</organism>
<name>A0A7Z9BVZ9_9CYAN</name>
<comment type="caution">
    <text evidence="4">The sequence shown here is derived from an EMBL/GenBank/DDBJ whole genome shotgun (WGS) entry which is preliminary data.</text>
</comment>
<keyword evidence="1 2" id="KW-0597">Phosphoprotein</keyword>
<proteinExistence type="predicted"/>